<dbReference type="STRING" id="76193.A0A0N1PJL8"/>
<dbReference type="PROSITE" id="PS00149">
    <property type="entry name" value="SULFATASE_2"/>
    <property type="match status" value="1"/>
</dbReference>
<evidence type="ECO:0000256" key="5">
    <source>
        <dbReference type="ARBA" id="ARBA00023180"/>
    </source>
</evidence>
<dbReference type="InterPro" id="IPR000917">
    <property type="entry name" value="Sulfatase_N"/>
</dbReference>
<dbReference type="InterPro" id="IPR024607">
    <property type="entry name" value="Sulfatase_CS"/>
</dbReference>
<dbReference type="Gene3D" id="3.40.720.10">
    <property type="entry name" value="Alkaline Phosphatase, subunit A"/>
    <property type="match status" value="1"/>
</dbReference>
<dbReference type="EMBL" id="KQ460044">
    <property type="protein sequence ID" value="KPJ18297.1"/>
    <property type="molecule type" value="Genomic_DNA"/>
</dbReference>
<evidence type="ECO:0000259" key="6">
    <source>
        <dbReference type="Pfam" id="PF00884"/>
    </source>
</evidence>
<evidence type="ECO:0000313" key="9">
    <source>
        <dbReference type="Proteomes" id="UP000053240"/>
    </source>
</evidence>
<dbReference type="Proteomes" id="UP000053240">
    <property type="component" value="Unassembled WGS sequence"/>
</dbReference>
<feature type="domain" description="N-sulphoglucosamine sulphohydrolase C-terminal" evidence="7">
    <location>
        <begin position="520"/>
        <end position="568"/>
    </location>
</feature>
<evidence type="ECO:0000256" key="3">
    <source>
        <dbReference type="ARBA" id="ARBA00022729"/>
    </source>
</evidence>
<accession>A0A0N1PJL8</accession>
<keyword evidence="9" id="KW-1185">Reference proteome</keyword>
<dbReference type="PANTHER" id="PTHR43108:SF6">
    <property type="entry name" value="N-SULPHOGLUCOSAMINE SULPHOHYDROLASE"/>
    <property type="match status" value="1"/>
</dbReference>
<proteinExistence type="inferred from homology"/>
<reference evidence="8 9" key="1">
    <citation type="journal article" date="2015" name="Nat. Commun.">
        <title>Outbred genome sequencing and CRISPR/Cas9 gene editing in butterflies.</title>
        <authorList>
            <person name="Li X."/>
            <person name="Fan D."/>
            <person name="Zhang W."/>
            <person name="Liu G."/>
            <person name="Zhang L."/>
            <person name="Zhao L."/>
            <person name="Fang X."/>
            <person name="Chen L."/>
            <person name="Dong Y."/>
            <person name="Chen Y."/>
            <person name="Ding Y."/>
            <person name="Zhao R."/>
            <person name="Feng M."/>
            <person name="Zhu Y."/>
            <person name="Feng Y."/>
            <person name="Jiang X."/>
            <person name="Zhu D."/>
            <person name="Xiang H."/>
            <person name="Feng X."/>
            <person name="Li S."/>
            <person name="Wang J."/>
            <person name="Zhang G."/>
            <person name="Kronforst M.R."/>
            <person name="Wang W."/>
        </authorList>
    </citation>
    <scope>NUCLEOTIDE SEQUENCE [LARGE SCALE GENOMIC DNA]</scope>
    <source>
        <strain evidence="8">Ya'a_city_454_Pm</strain>
        <tissue evidence="8">Whole body</tissue>
    </source>
</reference>
<keyword evidence="3" id="KW-0732">Signal</keyword>
<dbReference type="InterPro" id="IPR032506">
    <property type="entry name" value="SGSH_C"/>
</dbReference>
<dbReference type="GO" id="GO:0016250">
    <property type="term" value="F:N-sulfoglucosamine sulfohydrolase activity"/>
    <property type="evidence" value="ECO:0007669"/>
    <property type="project" value="TreeGrafter"/>
</dbReference>
<organism evidence="8 9">
    <name type="scientific">Papilio machaon</name>
    <name type="common">Old World swallowtail butterfly</name>
    <dbReference type="NCBI Taxonomy" id="76193"/>
    <lineage>
        <taxon>Eukaryota</taxon>
        <taxon>Metazoa</taxon>
        <taxon>Ecdysozoa</taxon>
        <taxon>Arthropoda</taxon>
        <taxon>Hexapoda</taxon>
        <taxon>Insecta</taxon>
        <taxon>Pterygota</taxon>
        <taxon>Neoptera</taxon>
        <taxon>Endopterygota</taxon>
        <taxon>Lepidoptera</taxon>
        <taxon>Glossata</taxon>
        <taxon>Ditrysia</taxon>
        <taxon>Papilionoidea</taxon>
        <taxon>Papilionidae</taxon>
        <taxon>Papilioninae</taxon>
        <taxon>Papilio</taxon>
    </lineage>
</organism>
<dbReference type="PANTHER" id="PTHR43108">
    <property type="entry name" value="N-ACETYLGLUCOSAMINE-6-SULFATASE FAMILY MEMBER"/>
    <property type="match status" value="1"/>
</dbReference>
<dbReference type="CDD" id="cd16027">
    <property type="entry name" value="SGSH"/>
    <property type="match status" value="1"/>
</dbReference>
<protein>
    <submittedName>
        <fullName evidence="8">N-sulfoglucosamine sulfohydrolase</fullName>
    </submittedName>
</protein>
<dbReference type="Pfam" id="PF16347">
    <property type="entry name" value="SGSH_C"/>
    <property type="match status" value="1"/>
</dbReference>
<gene>
    <name evidence="8" type="ORF">RR48_04743</name>
</gene>
<keyword evidence="4 8" id="KW-0378">Hydrolase</keyword>
<keyword evidence="5" id="KW-0325">Glycoprotein</keyword>
<dbReference type="Pfam" id="PF00884">
    <property type="entry name" value="Sulfatase"/>
    <property type="match status" value="1"/>
</dbReference>
<comment type="cofactor">
    <cofactor evidence="1">
        <name>Ca(2+)</name>
        <dbReference type="ChEBI" id="CHEBI:29108"/>
    </cofactor>
</comment>
<comment type="similarity">
    <text evidence="2">Belongs to the sulfatase family.</text>
</comment>
<sequence>MRCRGLVKVPSTSNKYKIFLRLLIAADRVQFARLLIEIKVARSISIPEAPVAVEGSEATVPALSAAPSCQLNTLPPLRGRHVNSRLSHNMARAPAVFYVLLCLLITERVLSNKARNVLILLADDGGFELGAYGNKICQTPNIDALARRGLLFNNAFNSVSSCSTSRAALLTGTPSHQSGMYGLHHGVHHFNAFDNLTSLPNLLRQNGVYTGIIGKKHVGPDDVFRFDYEQTERNNHIDQVGRNITHIKLLARDFLANANRDNKSFFLYVGFHDPHRCGHSEPQYGAFCERFGSGEPGMGTIPDWAPWYYQWDEVQLPYHVQDTEAARRDIAAQYTTMSRLDQGVGLILKELEAAGHKEDTLVIYTSDNGIPFPGGRTNLHEAGVRAPLLVASPEPGARRNQASYAMASQLDLMPTVLDWFGISTERAEDNEVTHGDEPKSLLPILIKEPAYSEAEAVFASQTHHEVTMYYPMRAVRTRRYKLLHNLHHAMPFPIDQDLYVSPTFQDILNRTRSKRPLPWYKTLRQYYYRPQWELYDLRRDPAELNNLHGKPSLTEVEAELRARLQSWQRRTRDPWRCAPAGVLDHDQCFALDNGLAD</sequence>
<evidence type="ECO:0000256" key="1">
    <source>
        <dbReference type="ARBA" id="ARBA00001913"/>
    </source>
</evidence>
<dbReference type="SUPFAM" id="SSF53649">
    <property type="entry name" value="Alkaline phosphatase-like"/>
    <property type="match status" value="1"/>
</dbReference>
<dbReference type="GO" id="GO:0006027">
    <property type="term" value="P:glycosaminoglycan catabolic process"/>
    <property type="evidence" value="ECO:0007669"/>
    <property type="project" value="TreeGrafter"/>
</dbReference>
<dbReference type="GO" id="GO:0030200">
    <property type="term" value="P:heparan sulfate proteoglycan catabolic process"/>
    <property type="evidence" value="ECO:0007669"/>
    <property type="project" value="TreeGrafter"/>
</dbReference>
<evidence type="ECO:0000313" key="8">
    <source>
        <dbReference type="EMBL" id="KPJ18297.1"/>
    </source>
</evidence>
<evidence type="ECO:0000256" key="2">
    <source>
        <dbReference type="ARBA" id="ARBA00008779"/>
    </source>
</evidence>
<evidence type="ECO:0000256" key="4">
    <source>
        <dbReference type="ARBA" id="ARBA00022801"/>
    </source>
</evidence>
<dbReference type="AlphaFoldDB" id="A0A0N1PJL8"/>
<feature type="domain" description="Sulfatase N-terminal" evidence="6">
    <location>
        <begin position="115"/>
        <end position="422"/>
    </location>
</feature>
<evidence type="ECO:0000259" key="7">
    <source>
        <dbReference type="Pfam" id="PF16347"/>
    </source>
</evidence>
<dbReference type="InParanoid" id="A0A0N1PJL8"/>
<dbReference type="InterPro" id="IPR017850">
    <property type="entry name" value="Alkaline_phosphatase_core_sf"/>
</dbReference>
<name>A0A0N1PJL8_PAPMA</name>
<dbReference type="FunCoup" id="A0A0N1PJL8">
    <property type="interactions" value="116"/>
</dbReference>